<gene>
    <name evidence="2" type="ORF">EHS25_000146</name>
</gene>
<evidence type="ECO:0000256" key="1">
    <source>
        <dbReference type="SAM" id="MobiDB-lite"/>
    </source>
</evidence>
<comment type="caution">
    <text evidence="2">The sequence shown here is derived from an EMBL/GenBank/DDBJ whole genome shotgun (WGS) entry which is preliminary data.</text>
</comment>
<feature type="region of interest" description="Disordered" evidence="1">
    <location>
        <begin position="1"/>
        <end position="27"/>
    </location>
</feature>
<sequence>MDRRINNSRRETEGYTGYTLGNSLSPTTLSLHHRTPIRRKHVPSLPHFVRSLALPRSQLEGRDAHDVYSLLLERLAYRRHLRAAVDPLVAAQSLVSGPSRTDEREDSDAMRVMKSDQRRRRGLNGLNELRGLDDSNE</sequence>
<protein>
    <submittedName>
        <fullName evidence="2">Uncharacterized protein</fullName>
    </submittedName>
</protein>
<name>A0A427YVB1_9TREE</name>
<evidence type="ECO:0000313" key="2">
    <source>
        <dbReference type="EMBL" id="RSH95060.1"/>
    </source>
</evidence>
<feature type="compositionally biased region" description="Basic and acidic residues" evidence="1">
    <location>
        <begin position="100"/>
        <end position="116"/>
    </location>
</feature>
<dbReference type="AlphaFoldDB" id="A0A427YVB1"/>
<dbReference type="Proteomes" id="UP000279259">
    <property type="component" value="Unassembled WGS sequence"/>
</dbReference>
<reference evidence="2 3" key="1">
    <citation type="submission" date="2018-11" db="EMBL/GenBank/DDBJ databases">
        <title>Genome sequence of Saitozyma podzolica DSM 27192.</title>
        <authorList>
            <person name="Aliyu H."/>
            <person name="Gorte O."/>
            <person name="Ochsenreither K."/>
        </authorList>
    </citation>
    <scope>NUCLEOTIDE SEQUENCE [LARGE SCALE GENOMIC DNA]</scope>
    <source>
        <strain evidence="2 3">DSM 27192</strain>
    </source>
</reference>
<keyword evidence="3" id="KW-1185">Reference proteome</keyword>
<feature type="region of interest" description="Disordered" evidence="1">
    <location>
        <begin position="95"/>
        <end position="137"/>
    </location>
</feature>
<accession>A0A427YVB1</accession>
<feature type="compositionally biased region" description="Basic and acidic residues" evidence="1">
    <location>
        <begin position="1"/>
        <end position="13"/>
    </location>
</feature>
<proteinExistence type="predicted"/>
<organism evidence="2 3">
    <name type="scientific">Saitozyma podzolica</name>
    <dbReference type="NCBI Taxonomy" id="1890683"/>
    <lineage>
        <taxon>Eukaryota</taxon>
        <taxon>Fungi</taxon>
        <taxon>Dikarya</taxon>
        <taxon>Basidiomycota</taxon>
        <taxon>Agaricomycotina</taxon>
        <taxon>Tremellomycetes</taxon>
        <taxon>Tremellales</taxon>
        <taxon>Trimorphomycetaceae</taxon>
        <taxon>Saitozyma</taxon>
    </lineage>
</organism>
<evidence type="ECO:0000313" key="3">
    <source>
        <dbReference type="Proteomes" id="UP000279259"/>
    </source>
</evidence>
<dbReference type="EMBL" id="RSCD01000001">
    <property type="protein sequence ID" value="RSH95060.1"/>
    <property type="molecule type" value="Genomic_DNA"/>
</dbReference>